<protein>
    <submittedName>
        <fullName evidence="1">Uncharacterized protein</fullName>
    </submittedName>
</protein>
<evidence type="ECO:0000313" key="1">
    <source>
        <dbReference type="EMBL" id="OTI63039.1"/>
    </source>
</evidence>
<evidence type="ECO:0000313" key="2">
    <source>
        <dbReference type="Proteomes" id="UP000194857"/>
    </source>
</evidence>
<dbReference type="Proteomes" id="UP000194857">
    <property type="component" value="Unassembled WGS sequence"/>
</dbReference>
<name>A0A241XRC0_PSEAI</name>
<organism evidence="1 2">
    <name type="scientific">Pseudomonas aeruginosa</name>
    <dbReference type="NCBI Taxonomy" id="287"/>
    <lineage>
        <taxon>Bacteria</taxon>
        <taxon>Pseudomonadati</taxon>
        <taxon>Pseudomonadota</taxon>
        <taxon>Gammaproteobacteria</taxon>
        <taxon>Pseudomonadales</taxon>
        <taxon>Pseudomonadaceae</taxon>
        <taxon>Pseudomonas</taxon>
    </lineage>
</organism>
<comment type="caution">
    <text evidence="1">The sequence shown here is derived from an EMBL/GenBank/DDBJ whole genome shotgun (WGS) entry which is preliminary data.</text>
</comment>
<sequence>MLRSLGKQGGYMRYDAPLWRIGRRWDTDHNFEIEARDACESLLKKGLVIGQRLHCCNYHISMGEEAFYVLSARGKAFLERANLPRTISVLQPEVSQIIPPSQAAMPA</sequence>
<proteinExistence type="predicted"/>
<reference evidence="1 2" key="1">
    <citation type="submission" date="2017-05" db="EMBL/GenBank/DDBJ databases">
        <authorList>
            <person name="Song R."/>
            <person name="Chenine A.L."/>
            <person name="Ruprecht R.M."/>
        </authorList>
    </citation>
    <scope>NUCLEOTIDE SEQUENCE [LARGE SCALE GENOMIC DNA]</scope>
    <source>
        <strain evidence="1 2">S567_C10_BS</strain>
    </source>
</reference>
<dbReference type="EMBL" id="NFFZ01000004">
    <property type="protein sequence ID" value="OTI63039.1"/>
    <property type="molecule type" value="Genomic_DNA"/>
</dbReference>
<dbReference type="AlphaFoldDB" id="A0A241XRC0"/>
<accession>A0A241XRC0</accession>
<gene>
    <name evidence="1" type="ORF">CAZ10_09350</name>
</gene>